<evidence type="ECO:0000313" key="2">
    <source>
        <dbReference type="EMBL" id="VDN04483.1"/>
    </source>
</evidence>
<gene>
    <name evidence="2" type="ORF">TCLT_LOCUS7062</name>
</gene>
<keyword evidence="3" id="KW-1185">Reference proteome</keyword>
<dbReference type="Proteomes" id="UP000276776">
    <property type="component" value="Unassembled WGS sequence"/>
</dbReference>
<feature type="compositionally biased region" description="Basic and acidic residues" evidence="1">
    <location>
        <begin position="24"/>
        <end position="36"/>
    </location>
</feature>
<protein>
    <submittedName>
        <fullName evidence="2 4">Uncharacterized protein</fullName>
    </submittedName>
</protein>
<evidence type="ECO:0000313" key="3">
    <source>
        <dbReference type="Proteomes" id="UP000276776"/>
    </source>
</evidence>
<name>A0A0N5D2G3_THECL</name>
<evidence type="ECO:0000313" key="4">
    <source>
        <dbReference type="WBParaSite" id="TCLT_0000707301-mRNA-1"/>
    </source>
</evidence>
<reference evidence="2 3" key="2">
    <citation type="submission" date="2018-11" db="EMBL/GenBank/DDBJ databases">
        <authorList>
            <consortium name="Pathogen Informatics"/>
        </authorList>
    </citation>
    <scope>NUCLEOTIDE SEQUENCE [LARGE SCALE GENOMIC DNA]</scope>
</reference>
<proteinExistence type="predicted"/>
<sequence length="88" mass="9914">MQQSGDESLIPKHSQGRTIVAKRLGCENKPRARSDTDSTSQTHSAASGFEDWNFVSNSINRAQKEKNLDVLELEFRARAIQALIKRNE</sequence>
<reference evidence="4" key="1">
    <citation type="submission" date="2017-02" db="UniProtKB">
        <authorList>
            <consortium name="WormBaseParasite"/>
        </authorList>
    </citation>
    <scope>IDENTIFICATION</scope>
</reference>
<organism evidence="4">
    <name type="scientific">Thelazia callipaeda</name>
    <name type="common">Oriental eyeworm</name>
    <name type="synonym">Parasitic nematode</name>
    <dbReference type="NCBI Taxonomy" id="103827"/>
    <lineage>
        <taxon>Eukaryota</taxon>
        <taxon>Metazoa</taxon>
        <taxon>Ecdysozoa</taxon>
        <taxon>Nematoda</taxon>
        <taxon>Chromadorea</taxon>
        <taxon>Rhabditida</taxon>
        <taxon>Spirurina</taxon>
        <taxon>Spiruromorpha</taxon>
        <taxon>Thelazioidea</taxon>
        <taxon>Thelaziidae</taxon>
        <taxon>Thelazia</taxon>
    </lineage>
</organism>
<dbReference type="AlphaFoldDB" id="A0A0N5D2G3"/>
<dbReference type="WBParaSite" id="TCLT_0000707301-mRNA-1">
    <property type="protein sequence ID" value="TCLT_0000707301-mRNA-1"/>
    <property type="gene ID" value="TCLT_0000707301"/>
</dbReference>
<feature type="region of interest" description="Disordered" evidence="1">
    <location>
        <begin position="1"/>
        <end position="46"/>
    </location>
</feature>
<dbReference type="EMBL" id="UYYF01004471">
    <property type="protein sequence ID" value="VDN04483.1"/>
    <property type="molecule type" value="Genomic_DNA"/>
</dbReference>
<evidence type="ECO:0000256" key="1">
    <source>
        <dbReference type="SAM" id="MobiDB-lite"/>
    </source>
</evidence>
<accession>A0A0N5D2G3</accession>